<protein>
    <submittedName>
        <fullName evidence="1">VOC family protein</fullName>
    </submittedName>
</protein>
<organism evidence="1 2">
    <name type="scientific">Streptomyces albus</name>
    <dbReference type="NCBI Taxonomy" id="1888"/>
    <lineage>
        <taxon>Bacteria</taxon>
        <taxon>Bacillati</taxon>
        <taxon>Actinomycetota</taxon>
        <taxon>Actinomycetes</taxon>
        <taxon>Kitasatosporales</taxon>
        <taxon>Streptomycetaceae</taxon>
        <taxon>Streptomyces</taxon>
    </lineage>
</organism>
<dbReference type="AlphaFoldDB" id="A0A6C1C2X6"/>
<evidence type="ECO:0000313" key="1">
    <source>
        <dbReference type="EMBL" id="TGG83413.1"/>
    </source>
</evidence>
<dbReference type="PROSITE" id="PS51819">
    <property type="entry name" value="VOC"/>
    <property type="match status" value="2"/>
</dbReference>
<dbReference type="PANTHER" id="PTHR33993:SF14">
    <property type="entry name" value="GB|AAF24581.1"/>
    <property type="match status" value="1"/>
</dbReference>
<evidence type="ECO:0000313" key="2">
    <source>
        <dbReference type="Proteomes" id="UP000298111"/>
    </source>
</evidence>
<dbReference type="RefSeq" id="WP_016468957.1">
    <property type="nucleotide sequence ID" value="NZ_BBQG01000042.1"/>
</dbReference>
<accession>A0A6C1C2X6</accession>
<dbReference type="EMBL" id="RCIY01000055">
    <property type="protein sequence ID" value="TGG83413.1"/>
    <property type="molecule type" value="Genomic_DNA"/>
</dbReference>
<gene>
    <name evidence="1" type="ORF">D8771_15440</name>
</gene>
<dbReference type="PANTHER" id="PTHR33993">
    <property type="entry name" value="GLYOXALASE-RELATED"/>
    <property type="match status" value="1"/>
</dbReference>
<dbReference type="Gene3D" id="3.10.180.10">
    <property type="entry name" value="2,3-Dihydroxybiphenyl 1,2-Dioxygenase, domain 1"/>
    <property type="match status" value="2"/>
</dbReference>
<dbReference type="InterPro" id="IPR004360">
    <property type="entry name" value="Glyas_Fos-R_dOase_dom"/>
</dbReference>
<dbReference type="CDD" id="cd07247">
    <property type="entry name" value="SgaA_N_like"/>
    <property type="match status" value="2"/>
</dbReference>
<dbReference type="Proteomes" id="UP000298111">
    <property type="component" value="Unassembled WGS sequence"/>
</dbReference>
<dbReference type="Pfam" id="PF00903">
    <property type="entry name" value="Glyoxalase"/>
    <property type="match status" value="1"/>
</dbReference>
<dbReference type="InterPro" id="IPR029068">
    <property type="entry name" value="Glyas_Bleomycin-R_OHBP_Dase"/>
</dbReference>
<comment type="caution">
    <text evidence="1">The sequence shown here is derived from an EMBL/GenBank/DDBJ whole genome shotgun (WGS) entry which is preliminary data.</text>
</comment>
<dbReference type="Pfam" id="PF18029">
    <property type="entry name" value="Glyoxalase_6"/>
    <property type="match status" value="1"/>
</dbReference>
<sequence length="264" mass="27214">MPEVVSGYRPGTPCWTDLAAPDQQAALDFYSRVFGWSGRIGPPERGGYSICEAGGLPVAGISAAEPPGEGPPPPTVWTTYLSVADADATVRAVVTAGGQTVMPVTDVMNLGRTAVLADPTGGVFGIWQPRDFAGAGLVNEHGAMIWNELNTTDRPAASAFYRAALGIDSAPMEDGGETYFSLLADGREVGGMQAMPEGVPAGTPSHWLVYFAVDDADRTAATATAAGGSVLKAPFDMVAGRMAVLADSQGAPFAVLTPRPLNEG</sequence>
<name>A0A6C1C2X6_9ACTN</name>
<dbReference type="InterPro" id="IPR041581">
    <property type="entry name" value="Glyoxalase_6"/>
</dbReference>
<dbReference type="InterPro" id="IPR037523">
    <property type="entry name" value="VOC_core"/>
</dbReference>
<dbReference type="InterPro" id="IPR052164">
    <property type="entry name" value="Anthracycline_SecMetBiosynth"/>
</dbReference>
<reference evidence="1 2" key="1">
    <citation type="submission" date="2018-10" db="EMBL/GenBank/DDBJ databases">
        <title>Isolation of pseudouridimycin from Streptomyces albus DSM 40763.</title>
        <authorList>
            <person name="Rosenqvist P."/>
            <person name="Metsae-Ketelae M."/>
            <person name="Virta P."/>
        </authorList>
    </citation>
    <scope>NUCLEOTIDE SEQUENCE [LARGE SCALE GENOMIC DNA]</scope>
    <source>
        <strain evidence="1 2">DSM 40763</strain>
    </source>
</reference>
<proteinExistence type="predicted"/>
<dbReference type="SUPFAM" id="SSF54593">
    <property type="entry name" value="Glyoxalase/Bleomycin resistance protein/Dihydroxybiphenyl dioxygenase"/>
    <property type="match status" value="2"/>
</dbReference>
<dbReference type="GeneID" id="75183698"/>